<comment type="caution">
    <text evidence="3">The sequence shown here is derived from an EMBL/GenBank/DDBJ whole genome shotgun (WGS) entry which is preliminary data.</text>
</comment>
<proteinExistence type="predicted"/>
<dbReference type="Gene3D" id="3.40.50.1460">
    <property type="match status" value="1"/>
</dbReference>
<organism evidence="3">
    <name type="scientific">marine sediment metagenome</name>
    <dbReference type="NCBI Taxonomy" id="412755"/>
    <lineage>
        <taxon>unclassified sequences</taxon>
        <taxon>metagenomes</taxon>
        <taxon>ecological metagenomes</taxon>
    </lineage>
</organism>
<evidence type="ECO:0000259" key="2">
    <source>
        <dbReference type="Pfam" id="PF01364"/>
    </source>
</evidence>
<evidence type="ECO:0000313" key="3">
    <source>
        <dbReference type="EMBL" id="GAI39075.1"/>
    </source>
</evidence>
<dbReference type="SUPFAM" id="SSF52129">
    <property type="entry name" value="Caspase-like"/>
    <property type="match status" value="1"/>
</dbReference>
<feature type="domain" description="Gingipain" evidence="2">
    <location>
        <begin position="55"/>
        <end position="259"/>
    </location>
</feature>
<accession>X1PJ66</accession>
<protein>
    <recommendedName>
        <fullName evidence="2">Gingipain domain-containing protein</fullName>
    </recommendedName>
</protein>
<dbReference type="InterPro" id="IPR029031">
    <property type="entry name" value="Gingipain_N_sf"/>
</dbReference>
<gene>
    <name evidence="3" type="ORF">S06H3_40636</name>
</gene>
<evidence type="ECO:0000256" key="1">
    <source>
        <dbReference type="ARBA" id="ARBA00022729"/>
    </source>
</evidence>
<dbReference type="GO" id="GO:0008234">
    <property type="term" value="F:cysteine-type peptidase activity"/>
    <property type="evidence" value="ECO:0007669"/>
    <property type="project" value="InterPro"/>
</dbReference>
<dbReference type="GO" id="GO:0006508">
    <property type="term" value="P:proteolysis"/>
    <property type="evidence" value="ECO:0007669"/>
    <property type="project" value="InterPro"/>
</dbReference>
<feature type="non-terminal residue" evidence="3">
    <location>
        <position position="1"/>
    </location>
</feature>
<dbReference type="InterPro" id="IPR029030">
    <property type="entry name" value="Caspase-like_dom_sf"/>
</dbReference>
<dbReference type="AlphaFoldDB" id="X1PJ66"/>
<name>X1PJ66_9ZZZZ</name>
<dbReference type="EMBL" id="BARV01024960">
    <property type="protein sequence ID" value="GAI39075.1"/>
    <property type="molecule type" value="Genomic_DNA"/>
</dbReference>
<keyword evidence="1" id="KW-0732">Signal</keyword>
<dbReference type="Gene3D" id="3.40.50.10390">
    <property type="entry name" value="Gingipain r, domain 1"/>
    <property type="match status" value="1"/>
</dbReference>
<reference evidence="3" key="1">
    <citation type="journal article" date="2014" name="Front. Microbiol.">
        <title>High frequency of phylogenetically diverse reductive dehalogenase-homologous genes in deep subseafloor sedimentary metagenomes.</title>
        <authorList>
            <person name="Kawai M."/>
            <person name="Futagami T."/>
            <person name="Toyoda A."/>
            <person name="Takaki Y."/>
            <person name="Nishi S."/>
            <person name="Hori S."/>
            <person name="Arai W."/>
            <person name="Tsubouchi T."/>
            <person name="Morono Y."/>
            <person name="Uchiyama I."/>
            <person name="Ito T."/>
            <person name="Fujiyama A."/>
            <person name="Inagaki F."/>
            <person name="Takami H."/>
        </authorList>
    </citation>
    <scope>NUCLEOTIDE SEQUENCE</scope>
    <source>
        <strain evidence="3">Expedition CK06-06</strain>
    </source>
</reference>
<dbReference type="Pfam" id="PF01364">
    <property type="entry name" value="Peptidase_C25"/>
    <property type="match status" value="1"/>
</dbReference>
<dbReference type="InterPro" id="IPR001769">
    <property type="entry name" value="Gingipain"/>
</dbReference>
<sequence length="265" mass="28926">KRLVVEIYEMSKGGANIITKKKNSITREFANIYENIFLNFNQARYDSISEQAGRMVIICADAYMSNMQDFKEWKRMKGIETKMVPISAIGNTEPNIKAFIQDEYNAGDLVWVLLVGDGNEVVPATGTSGSASGADADPVYAYTAGGDYYPDIFVSRFSSRSGNSINIDKQVSRSIDYEKTPMAGADWYHIGLGVASSLGSPTDSTRCNWLRDSLLASTYTEVNKSYSPWGSSALIKGFIEDGTSIINYLGHGSVNGWSNGGGFSV</sequence>
<feature type="non-terminal residue" evidence="3">
    <location>
        <position position="265"/>
    </location>
</feature>